<dbReference type="InterPro" id="IPR011990">
    <property type="entry name" value="TPR-like_helical_dom_sf"/>
</dbReference>
<dbReference type="Pfam" id="PF13525">
    <property type="entry name" value="YfiO"/>
    <property type="match status" value="1"/>
</dbReference>
<comment type="caution">
    <text evidence="6">The sequence shown here is derived from an EMBL/GenBank/DDBJ whole genome shotgun (WGS) entry which is preliminary data.</text>
</comment>
<dbReference type="Pfam" id="PF13174">
    <property type="entry name" value="TPR_6"/>
    <property type="match status" value="3"/>
</dbReference>
<evidence type="ECO:0000259" key="5">
    <source>
        <dbReference type="Pfam" id="PF13525"/>
    </source>
</evidence>
<feature type="repeat" description="TPR" evidence="4">
    <location>
        <begin position="565"/>
        <end position="598"/>
    </location>
</feature>
<dbReference type="PROSITE" id="PS50293">
    <property type="entry name" value="TPR_REGION"/>
    <property type="match status" value="1"/>
</dbReference>
<proteinExistence type="predicted"/>
<evidence type="ECO:0000256" key="3">
    <source>
        <dbReference type="ARBA" id="ARBA00022803"/>
    </source>
</evidence>
<dbReference type="Pfam" id="PF14559">
    <property type="entry name" value="TPR_19"/>
    <property type="match status" value="1"/>
</dbReference>
<keyword evidence="3 4" id="KW-0802">TPR repeat</keyword>
<feature type="domain" description="Outer membrane lipoprotein BamD-like" evidence="5">
    <location>
        <begin position="563"/>
        <end position="713"/>
    </location>
</feature>
<accession>A0A1V4QHI6</accession>
<dbReference type="Proteomes" id="UP000191663">
    <property type="component" value="Unassembled WGS sequence"/>
</dbReference>
<reference evidence="7" key="1">
    <citation type="submission" date="2017-01" db="EMBL/GenBank/DDBJ databases">
        <title>Novel pathways for hydrocarbon cycling and metabolic interdependencies in hydrothermal sediment communities.</title>
        <authorList>
            <person name="Dombrowski N."/>
            <person name="Seitz K."/>
            <person name="Teske A."/>
            <person name="Baker B."/>
        </authorList>
    </citation>
    <scope>NUCLEOTIDE SEQUENCE [LARGE SCALE GENOMIC DNA]</scope>
</reference>
<dbReference type="SMART" id="SM00028">
    <property type="entry name" value="TPR"/>
    <property type="match status" value="13"/>
</dbReference>
<evidence type="ECO:0000313" key="6">
    <source>
        <dbReference type="EMBL" id="OPX18196.1"/>
    </source>
</evidence>
<evidence type="ECO:0000256" key="2">
    <source>
        <dbReference type="ARBA" id="ARBA00022737"/>
    </source>
</evidence>
<dbReference type="SUPFAM" id="SSF48452">
    <property type="entry name" value="TPR-like"/>
    <property type="match status" value="4"/>
</dbReference>
<evidence type="ECO:0000313" key="7">
    <source>
        <dbReference type="Proteomes" id="UP000191663"/>
    </source>
</evidence>
<dbReference type="Pfam" id="PF13432">
    <property type="entry name" value="TPR_16"/>
    <property type="match status" value="3"/>
</dbReference>
<name>A0A1V4QHI6_UNCW3</name>
<gene>
    <name evidence="6" type="ORF">BXT86_02440</name>
</gene>
<dbReference type="PANTHER" id="PTHR45586:SF1">
    <property type="entry name" value="LIPOPOLYSACCHARIDE ASSEMBLY PROTEIN B"/>
    <property type="match status" value="1"/>
</dbReference>
<feature type="repeat" description="TPR" evidence="4">
    <location>
        <begin position="490"/>
        <end position="523"/>
    </location>
</feature>
<dbReference type="SUPFAM" id="SSF81901">
    <property type="entry name" value="HCP-like"/>
    <property type="match status" value="1"/>
</dbReference>
<feature type="repeat" description="TPR" evidence="4">
    <location>
        <begin position="602"/>
        <end position="635"/>
    </location>
</feature>
<keyword evidence="2" id="KW-0677">Repeat</keyword>
<dbReference type="InterPro" id="IPR039565">
    <property type="entry name" value="BamD-like"/>
</dbReference>
<evidence type="ECO:0000256" key="4">
    <source>
        <dbReference type="PROSITE-ProRule" id="PRU00339"/>
    </source>
</evidence>
<dbReference type="PANTHER" id="PTHR45586">
    <property type="entry name" value="TPR REPEAT-CONTAINING PROTEIN PA4667"/>
    <property type="match status" value="1"/>
</dbReference>
<sequence>MVLLIVFLLGFNYDQLVTDYQIGHQLFMQKNYKDAAGYFKTMLGKYSNTEFRDELRFRLAECYFNLGDYSQAKKNFETILHHKKFTYLEPECLYAIGLIDILQKNFREAETCLEKLLKNPAYQQEDRANFALGVLYYFQQKYQEAEEKLANNKLLEAKFYYGKTLAQLNRPLAALSVFKEILDEAPNTPIAEITHFSMAEALFFNQDFEGARIKFEDFILRYPKSVLNDYAHYFLATSLIHSGNYAGASEHLLPLTKHRDNLLAAHSNYFLGICRMNLQDGLGAVSSFQRVRANYPNTQIASYANLQLTNALLSAGDTAQALVSASQLATMFATGELSSVGEYLTGMIYFQQGNYFNAAQNFKLVLQYYQSSLLREPAAAMLLYCYNNLKQYDNAVTTGIKYIKDFPDEKSRWRGRTLYFLGEAYYYSGNYSEAEKKFLQVTQDFFGLEISPYAKLGLGYAIYNQHREGEAGPIFRSMAQTIFDDSSLVMATYLGLGYSLYNQGNFMAALDTFEVVYNTYPKDERCAVPALFYAGMCYYKLEYYRNAIESWEKLIANFPLAEKSAEAGFRAGDTYFKALKYDKARALFRWVVENHPDDDYARSSQLAIGQSYYNQKNFDDAIREFQKFLDLYPTSSEAASARKSMEMCYYQKGLESTEAMELFVEKFPQSDLAADGQYQIAQKFFDEKKYEDAVDEFLKVVVNFPNSSYAPDALLLAAESEINLERWARAVELYQRYLSYFPKGKQRDAVYFNLGTCYYRLKDYGNALNNFK</sequence>
<protein>
    <recommendedName>
        <fullName evidence="5">Outer membrane lipoprotein BamD-like domain-containing protein</fullName>
    </recommendedName>
</protein>
<dbReference type="EMBL" id="MUKB01000031">
    <property type="protein sequence ID" value="OPX18196.1"/>
    <property type="molecule type" value="Genomic_DNA"/>
</dbReference>
<dbReference type="Gene3D" id="1.25.40.10">
    <property type="entry name" value="Tetratricopeptide repeat domain"/>
    <property type="match status" value="7"/>
</dbReference>
<dbReference type="AlphaFoldDB" id="A0A1V4QHI6"/>
<feature type="non-terminal residue" evidence="6">
    <location>
        <position position="772"/>
    </location>
</feature>
<organism evidence="6 7">
    <name type="scientific">candidate division WOR-3 bacterium 4484_100</name>
    <dbReference type="NCBI Taxonomy" id="1936077"/>
    <lineage>
        <taxon>Bacteria</taxon>
        <taxon>Bacteria division WOR-3</taxon>
    </lineage>
</organism>
<dbReference type="InterPro" id="IPR051012">
    <property type="entry name" value="CellSynth/LPSAsmb/PSIAsmb"/>
</dbReference>
<evidence type="ECO:0000256" key="1">
    <source>
        <dbReference type="ARBA" id="ARBA00022729"/>
    </source>
</evidence>
<dbReference type="InterPro" id="IPR019734">
    <property type="entry name" value="TPR_rpt"/>
</dbReference>
<dbReference type="PROSITE" id="PS50005">
    <property type="entry name" value="TPR"/>
    <property type="match status" value="3"/>
</dbReference>
<keyword evidence="1" id="KW-0732">Signal</keyword>